<evidence type="ECO:0000256" key="3">
    <source>
        <dbReference type="ARBA" id="ARBA00012780"/>
    </source>
</evidence>
<feature type="domain" description="Glycosyl hydrolase family 81 C-terminal" evidence="12">
    <location>
        <begin position="550"/>
        <end position="895"/>
    </location>
</feature>
<dbReference type="GO" id="GO:0052861">
    <property type="term" value="F:endo-1,3(4)-beta-glucanase activity"/>
    <property type="evidence" value="ECO:0007669"/>
    <property type="project" value="InterPro"/>
</dbReference>
<dbReference type="AlphaFoldDB" id="A0A9K3LIK0"/>
<comment type="caution">
    <text evidence="13">The sequence shown here is derived from an EMBL/GenBank/DDBJ whole genome shotgun (WGS) entry which is preliminary data.</text>
</comment>
<name>A0A9K3LIK0_9STRA</name>
<evidence type="ECO:0000256" key="5">
    <source>
        <dbReference type="ARBA" id="ARBA00023277"/>
    </source>
</evidence>
<dbReference type="PANTHER" id="PTHR31983:SF0">
    <property type="entry name" value="GLUCAN ENDO-1,3-BETA-D-GLUCOSIDASE 2"/>
    <property type="match status" value="1"/>
</dbReference>
<evidence type="ECO:0000256" key="1">
    <source>
        <dbReference type="ARBA" id="ARBA00000382"/>
    </source>
</evidence>
<evidence type="ECO:0000256" key="6">
    <source>
        <dbReference type="ARBA" id="ARBA00023295"/>
    </source>
</evidence>
<dbReference type="PANTHER" id="PTHR31983">
    <property type="entry name" value="ENDO-1,3(4)-BETA-GLUCANASE 1"/>
    <property type="match status" value="1"/>
</dbReference>
<keyword evidence="7" id="KW-0961">Cell wall biogenesis/degradation</keyword>
<sequence length="992" mass="109001">MANDGDGTKNNKSKQRAPRSQFHYFYGSTSDGSAAVAFSPPPLNTKEIEGEEGDHVQNELDSLVGEELISTDNEGEETADIVNGHSRASKDPTVFSSPPAICGICSIAIVLLIVGGMVVALLLLIPHTSAPLLQTQSFAIPFPQVNRADFGDPVEGFIDMDLFHPNLIAPPGSSQAFVFPFPTGAFWTNLIVPSPQGALSYPIAVYPYAYRWSASSLQVSYPAGHRIVDTQTIQDTFAPDLKLSTVEELTKRYVIQFDPLSVTLRYISTPNSKWETALVQGSPYITLQYLKATPVISPLSVFSNIQCPGDADENFSDLMDDAGENSGQGFSERRQLFGVCSIDDSDPQYTTMRGVQFIFRTPEGANWIMFTSEPINLKFDKIRKTTISAAASYTGVVRLAYIPSSQKEDEKTFDSSTGLRRLIYHSATYPIGGQVSYDFHSVTPQSSTTKADEVGRHATVTFSYATQSMVAPALKSTSTQSLLMLALPHHAELLAESVKLTTKKFDLNYRCIKGDMTPVVGSSWSYEEPLFNFDFDGNFKVVEGSDRDLILNQVEDDLNRVLPTFSENVYGYGKQVARLAQLAHIAHHLEPTKGSGDNVSSTDSLLGKATKQLSKYLETFLSSDVSDGLVFDSKMGGLVSTNGLHDKGEDFGNGRYNDHHFHYGYFLYAAAILGRIDQSFIERFGPHVDAIFHDVAHATNGDSTSVDSEKMFFPMTRHKSWFDGHSFATGMFPFGNGKSQESSSEAINCYYGAYLWSVVRHHDVASDLTDFSRLLLAMEIRGAKTYWHMLPSDVLGNNTITRTHVYPSKFEGNYMVGNVGMLDVALNTWFGADPLYIHMINAIPITAVTNALFEPSYVQYEYPFLIGSRSSVEMAWRGYTISIHSIIDPERAWKDAQGLISYELDAALSKSQVLYFISQQPGYGRSSTTESSSRNGKDEKSSPTQAPSKTIPVKIPSASSSSCDNYPNCVAAGLSGECCPTSSNSFLDCCKT</sequence>
<accession>A0A9K3LIK0</accession>
<evidence type="ECO:0000259" key="12">
    <source>
        <dbReference type="Pfam" id="PF17652"/>
    </source>
</evidence>
<dbReference type="GO" id="GO:0000272">
    <property type="term" value="P:polysaccharide catabolic process"/>
    <property type="evidence" value="ECO:0007669"/>
    <property type="project" value="UniProtKB-KW"/>
</dbReference>
<evidence type="ECO:0000256" key="8">
    <source>
        <dbReference type="ARBA" id="ARBA00023326"/>
    </source>
</evidence>
<comment type="catalytic activity">
    <reaction evidence="1">
        <text>Hydrolysis of (1-&gt;3)-beta-D-glucosidic linkages in (1-&gt;3)-beta-D-glucans.</text>
        <dbReference type="EC" id="3.2.1.39"/>
    </reaction>
</comment>
<dbReference type="Proteomes" id="UP000693970">
    <property type="component" value="Unassembled WGS sequence"/>
</dbReference>
<reference evidence="13" key="2">
    <citation type="submission" date="2021-04" db="EMBL/GenBank/DDBJ databases">
        <authorList>
            <person name="Podell S."/>
        </authorList>
    </citation>
    <scope>NUCLEOTIDE SEQUENCE</scope>
    <source>
        <strain evidence="13">Hildebrandi</strain>
    </source>
</reference>
<dbReference type="EC" id="3.2.1.39" evidence="3"/>
<keyword evidence="10" id="KW-1133">Transmembrane helix</keyword>
<feature type="region of interest" description="Disordered" evidence="9">
    <location>
        <begin position="1"/>
        <end position="21"/>
    </location>
</feature>
<evidence type="ECO:0000256" key="4">
    <source>
        <dbReference type="ARBA" id="ARBA00022801"/>
    </source>
</evidence>
<keyword evidence="10" id="KW-0472">Membrane</keyword>
<evidence type="ECO:0000313" key="14">
    <source>
        <dbReference type="Proteomes" id="UP000693970"/>
    </source>
</evidence>
<evidence type="ECO:0000313" key="13">
    <source>
        <dbReference type="EMBL" id="KAG7361621.1"/>
    </source>
</evidence>
<keyword evidence="10" id="KW-0812">Transmembrane</keyword>
<dbReference type="Pfam" id="PF17652">
    <property type="entry name" value="Glyco_hydro81C"/>
    <property type="match status" value="1"/>
</dbReference>
<keyword evidence="14" id="KW-1185">Reference proteome</keyword>
<dbReference type="PROSITE" id="PS52008">
    <property type="entry name" value="GH81"/>
    <property type="match status" value="1"/>
</dbReference>
<keyword evidence="4 13" id="KW-0378">Hydrolase</keyword>
<dbReference type="GO" id="GO:0071555">
    <property type="term" value="P:cell wall organization"/>
    <property type="evidence" value="ECO:0007669"/>
    <property type="project" value="UniProtKB-KW"/>
</dbReference>
<feature type="compositionally biased region" description="Polar residues" evidence="9">
    <location>
        <begin position="921"/>
        <end position="934"/>
    </location>
</feature>
<evidence type="ECO:0000259" key="11">
    <source>
        <dbReference type="Pfam" id="PF03639"/>
    </source>
</evidence>
<keyword evidence="5" id="KW-0119">Carbohydrate metabolism</keyword>
<dbReference type="EMBL" id="JAGRRH010000013">
    <property type="protein sequence ID" value="KAG7361621.1"/>
    <property type="molecule type" value="Genomic_DNA"/>
</dbReference>
<gene>
    <name evidence="13" type="ORF">IV203_036722</name>
</gene>
<proteinExistence type="inferred from homology"/>
<feature type="region of interest" description="Disordered" evidence="9">
    <location>
        <begin position="921"/>
        <end position="962"/>
    </location>
</feature>
<feature type="domain" description="Glycosyl hydrolase family 81 N-terminal" evidence="11">
    <location>
        <begin position="179"/>
        <end position="306"/>
    </location>
</feature>
<reference evidence="13" key="1">
    <citation type="journal article" date="2021" name="Sci. Rep.">
        <title>Diploid genomic architecture of Nitzschia inconspicua, an elite biomass production diatom.</title>
        <authorList>
            <person name="Oliver A."/>
            <person name="Podell S."/>
            <person name="Pinowska A."/>
            <person name="Traller J.C."/>
            <person name="Smith S.R."/>
            <person name="McClure R."/>
            <person name="Beliaev A."/>
            <person name="Bohutskyi P."/>
            <person name="Hill E.A."/>
            <person name="Rabines A."/>
            <person name="Zheng H."/>
            <person name="Allen L.Z."/>
            <person name="Kuo A."/>
            <person name="Grigoriev I.V."/>
            <person name="Allen A.E."/>
            <person name="Hazlebeck D."/>
            <person name="Allen E.E."/>
        </authorList>
    </citation>
    <scope>NUCLEOTIDE SEQUENCE</scope>
    <source>
        <strain evidence="13">Hildebrandi</strain>
    </source>
</reference>
<evidence type="ECO:0000256" key="2">
    <source>
        <dbReference type="ARBA" id="ARBA00010730"/>
    </source>
</evidence>
<keyword evidence="8" id="KW-0624">Polysaccharide degradation</keyword>
<organism evidence="13 14">
    <name type="scientific">Nitzschia inconspicua</name>
    <dbReference type="NCBI Taxonomy" id="303405"/>
    <lineage>
        <taxon>Eukaryota</taxon>
        <taxon>Sar</taxon>
        <taxon>Stramenopiles</taxon>
        <taxon>Ochrophyta</taxon>
        <taxon>Bacillariophyta</taxon>
        <taxon>Bacillariophyceae</taxon>
        <taxon>Bacillariophycidae</taxon>
        <taxon>Bacillariales</taxon>
        <taxon>Bacillariaceae</taxon>
        <taxon>Nitzschia</taxon>
    </lineage>
</organism>
<dbReference type="GO" id="GO:0042973">
    <property type="term" value="F:glucan endo-1,3-beta-D-glucosidase activity"/>
    <property type="evidence" value="ECO:0007669"/>
    <property type="project" value="UniProtKB-EC"/>
</dbReference>
<feature type="domain" description="Glycosyl hydrolase family 81 N-terminal" evidence="11">
    <location>
        <begin position="356"/>
        <end position="533"/>
    </location>
</feature>
<keyword evidence="6" id="KW-0326">Glycosidase</keyword>
<dbReference type="InterPro" id="IPR005200">
    <property type="entry name" value="Endo-beta-glucanase"/>
</dbReference>
<evidence type="ECO:0000256" key="7">
    <source>
        <dbReference type="ARBA" id="ARBA00023316"/>
    </source>
</evidence>
<dbReference type="Pfam" id="PF03639">
    <property type="entry name" value="Glyco_hydro_81"/>
    <property type="match status" value="2"/>
</dbReference>
<dbReference type="InterPro" id="IPR040451">
    <property type="entry name" value="GH81_N"/>
</dbReference>
<dbReference type="OrthoDB" id="4473401at2759"/>
<evidence type="ECO:0000256" key="9">
    <source>
        <dbReference type="SAM" id="MobiDB-lite"/>
    </source>
</evidence>
<evidence type="ECO:0000256" key="10">
    <source>
        <dbReference type="SAM" id="Phobius"/>
    </source>
</evidence>
<dbReference type="InterPro" id="IPR040720">
    <property type="entry name" value="GH81_C"/>
</dbReference>
<comment type="similarity">
    <text evidence="2">Belongs to the glycosyl hydrolase 81 family.</text>
</comment>
<feature type="transmembrane region" description="Helical" evidence="10">
    <location>
        <begin position="100"/>
        <end position="125"/>
    </location>
</feature>
<protein>
    <recommendedName>
        <fullName evidence="3">glucan endo-1,3-beta-D-glucosidase</fullName>
        <ecNumber evidence="3">3.2.1.39</ecNumber>
    </recommendedName>
</protein>